<evidence type="ECO:0000313" key="2">
    <source>
        <dbReference type="Proteomes" id="UP000001542"/>
    </source>
</evidence>
<proteinExistence type="predicted"/>
<dbReference type="VEuPathDB" id="TrichDB:TVAG_411450"/>
<reference evidence="1" key="2">
    <citation type="journal article" date="2007" name="Science">
        <title>Draft genome sequence of the sexually transmitted pathogen Trichomonas vaginalis.</title>
        <authorList>
            <person name="Carlton J.M."/>
            <person name="Hirt R.P."/>
            <person name="Silva J.C."/>
            <person name="Delcher A.L."/>
            <person name="Schatz M."/>
            <person name="Zhao Q."/>
            <person name="Wortman J.R."/>
            <person name="Bidwell S.L."/>
            <person name="Alsmark U.C.M."/>
            <person name="Besteiro S."/>
            <person name="Sicheritz-Ponten T."/>
            <person name="Noel C.J."/>
            <person name="Dacks J.B."/>
            <person name="Foster P.G."/>
            <person name="Simillion C."/>
            <person name="Van de Peer Y."/>
            <person name="Miranda-Saavedra D."/>
            <person name="Barton G.J."/>
            <person name="Westrop G.D."/>
            <person name="Mueller S."/>
            <person name="Dessi D."/>
            <person name="Fiori P.L."/>
            <person name="Ren Q."/>
            <person name="Paulsen I."/>
            <person name="Zhang H."/>
            <person name="Bastida-Corcuera F.D."/>
            <person name="Simoes-Barbosa A."/>
            <person name="Brown M.T."/>
            <person name="Hayes R.D."/>
            <person name="Mukherjee M."/>
            <person name="Okumura C.Y."/>
            <person name="Schneider R."/>
            <person name="Smith A.J."/>
            <person name="Vanacova S."/>
            <person name="Villalvazo M."/>
            <person name="Haas B.J."/>
            <person name="Pertea M."/>
            <person name="Feldblyum T.V."/>
            <person name="Utterback T.R."/>
            <person name="Shu C.L."/>
            <person name="Osoegawa K."/>
            <person name="de Jong P.J."/>
            <person name="Hrdy I."/>
            <person name="Horvathova L."/>
            <person name="Zubacova Z."/>
            <person name="Dolezal P."/>
            <person name="Malik S.B."/>
            <person name="Logsdon J.M. Jr."/>
            <person name="Henze K."/>
            <person name="Gupta A."/>
            <person name="Wang C.C."/>
            <person name="Dunne R.L."/>
            <person name="Upcroft J.A."/>
            <person name="Upcroft P."/>
            <person name="White O."/>
            <person name="Salzberg S.L."/>
            <person name="Tang P."/>
            <person name="Chiu C.-H."/>
            <person name="Lee Y.-S."/>
            <person name="Embley T.M."/>
            <person name="Coombs G.H."/>
            <person name="Mottram J.C."/>
            <person name="Tachezy J."/>
            <person name="Fraser-Liggett C.M."/>
            <person name="Johnson P.J."/>
        </authorList>
    </citation>
    <scope>NUCLEOTIDE SEQUENCE [LARGE SCALE GENOMIC DNA]</scope>
    <source>
        <strain evidence="1">G3</strain>
    </source>
</reference>
<dbReference type="RefSeq" id="XP_001327102.1">
    <property type="nucleotide sequence ID" value="XM_001327067.1"/>
</dbReference>
<accession>A2DXQ0</accession>
<dbReference type="VEuPathDB" id="TrichDB:TVAGG3_0047440"/>
<dbReference type="Proteomes" id="UP000001542">
    <property type="component" value="Unassembled WGS sequence"/>
</dbReference>
<dbReference type="KEGG" id="tva:4772878"/>
<sequence length="245" mass="28669">MSLKFTFNPPKGVRFVRWQKITFTASKPFIHFCLHDTHDKLENKPILRSRSFADWHAYLQALHKKGIYSELFNAHKLPIKGPPIVDFSQILDNISEGYYTDVEQVKEDIDKCLISINEKIVTSDNLNSSIVNNYRDAAYYAKLDIDQSYNSSKESRNLPSARLIKSLEEFKSLESPRINDHKGTEFNIDKFAEFLNHKSPTDKLKIEWIIRMKSPRVNFATREIDLNDLPLDTIRTLADYFQYKM</sequence>
<dbReference type="SMR" id="A2DXQ0"/>
<evidence type="ECO:0000313" key="1">
    <source>
        <dbReference type="EMBL" id="EAY14879.1"/>
    </source>
</evidence>
<dbReference type="InParanoid" id="A2DXQ0"/>
<reference evidence="1" key="1">
    <citation type="submission" date="2006-10" db="EMBL/GenBank/DDBJ databases">
        <authorList>
            <person name="Amadeo P."/>
            <person name="Zhao Q."/>
            <person name="Wortman J."/>
            <person name="Fraser-Liggett C."/>
            <person name="Carlton J."/>
        </authorList>
    </citation>
    <scope>NUCLEOTIDE SEQUENCE</scope>
    <source>
        <strain evidence="1">G3</strain>
    </source>
</reference>
<name>A2DXQ0_TRIV3</name>
<dbReference type="AlphaFoldDB" id="A2DXQ0"/>
<organism evidence="1 2">
    <name type="scientific">Trichomonas vaginalis (strain ATCC PRA-98 / G3)</name>
    <dbReference type="NCBI Taxonomy" id="412133"/>
    <lineage>
        <taxon>Eukaryota</taxon>
        <taxon>Metamonada</taxon>
        <taxon>Parabasalia</taxon>
        <taxon>Trichomonadida</taxon>
        <taxon>Trichomonadidae</taxon>
        <taxon>Trichomonas</taxon>
    </lineage>
</organism>
<protein>
    <submittedName>
        <fullName evidence="1">Uncharacterized protein</fullName>
    </submittedName>
</protein>
<keyword evidence="2" id="KW-1185">Reference proteome</keyword>
<gene>
    <name evidence="1" type="ORF">TVAG_411450</name>
</gene>
<dbReference type="EMBL" id="DS113264">
    <property type="protein sequence ID" value="EAY14879.1"/>
    <property type="molecule type" value="Genomic_DNA"/>
</dbReference>